<keyword evidence="1" id="KW-0472">Membrane</keyword>
<evidence type="ECO:0000256" key="1">
    <source>
        <dbReference type="SAM" id="Phobius"/>
    </source>
</evidence>
<organism evidence="2">
    <name type="scientific">Craspedostauros australis</name>
    <dbReference type="NCBI Taxonomy" id="1486917"/>
    <lineage>
        <taxon>Eukaryota</taxon>
        <taxon>Sar</taxon>
        <taxon>Stramenopiles</taxon>
        <taxon>Ochrophyta</taxon>
        <taxon>Bacillariophyta</taxon>
        <taxon>Bacillariophyceae</taxon>
        <taxon>Bacillariophycidae</taxon>
        <taxon>Naviculales</taxon>
        <taxon>Naviculaceae</taxon>
        <taxon>Craspedostauros</taxon>
    </lineage>
</organism>
<protein>
    <submittedName>
        <fullName evidence="2">Uncharacterized protein</fullName>
    </submittedName>
</protein>
<accession>A0A7R9WQU3</accession>
<dbReference type="AlphaFoldDB" id="A0A7R9WQU3"/>
<dbReference type="EMBL" id="HBEF01007299">
    <property type="protein sequence ID" value="CAD8332461.1"/>
    <property type="molecule type" value="Transcribed_RNA"/>
</dbReference>
<feature type="transmembrane region" description="Helical" evidence="1">
    <location>
        <begin position="164"/>
        <end position="186"/>
    </location>
</feature>
<sequence>MSDEIKEEAGKAFAKDMNTNSGAVVYAMARDRLSLPFGTKLKSAKVKIVHNRGCEITAVTCKSDTCEMKSLTYPFRPYVKSKNELKRRLATIRNQVCAPKIHWLVTKPFALLVLLICAGLGYGTMVLGTNGMLEAIAQAPRLQRGIAQVFGSASMFVKYVQASWYVCIVAHLVEAVLAAIGCSTTLGLNAEVTFSWFILVWMVGFPIFQEFDTLMKMQYAIPAKAK</sequence>
<reference evidence="2" key="1">
    <citation type="submission" date="2021-01" db="EMBL/GenBank/DDBJ databases">
        <authorList>
            <person name="Corre E."/>
            <person name="Pelletier E."/>
            <person name="Niang G."/>
            <person name="Scheremetjew M."/>
            <person name="Finn R."/>
            <person name="Kale V."/>
            <person name="Holt S."/>
            <person name="Cochrane G."/>
            <person name="Meng A."/>
            <person name="Brown T."/>
            <person name="Cohen L."/>
        </authorList>
    </citation>
    <scope>NUCLEOTIDE SEQUENCE</scope>
    <source>
        <strain evidence="2">CCMP3328</strain>
    </source>
</reference>
<feature type="transmembrane region" description="Helical" evidence="1">
    <location>
        <begin position="192"/>
        <end position="208"/>
    </location>
</feature>
<keyword evidence="1" id="KW-1133">Transmembrane helix</keyword>
<proteinExistence type="predicted"/>
<dbReference type="Pfam" id="PF14934">
    <property type="entry name" value="TMEM254"/>
    <property type="match status" value="1"/>
</dbReference>
<evidence type="ECO:0000313" key="2">
    <source>
        <dbReference type="EMBL" id="CAD8332461.1"/>
    </source>
</evidence>
<keyword evidence="1" id="KW-0812">Transmembrane</keyword>
<gene>
    <name evidence="2" type="ORF">CAUS1442_LOCUS4561</name>
</gene>
<dbReference type="InterPro" id="IPR028110">
    <property type="entry name" value="TMEM254"/>
</dbReference>
<name>A0A7R9WQU3_9STRA</name>
<feature type="transmembrane region" description="Helical" evidence="1">
    <location>
        <begin position="109"/>
        <end position="133"/>
    </location>
</feature>